<feature type="compositionally biased region" description="Polar residues" evidence="1">
    <location>
        <begin position="13"/>
        <end position="28"/>
    </location>
</feature>
<feature type="non-terminal residue" evidence="2">
    <location>
        <position position="1"/>
    </location>
</feature>
<feature type="compositionally biased region" description="Low complexity" evidence="1">
    <location>
        <begin position="70"/>
        <end position="79"/>
    </location>
</feature>
<proteinExistence type="predicted"/>
<organism evidence="2 3">
    <name type="scientific">Cryomyces antarcticus</name>
    <dbReference type="NCBI Taxonomy" id="329879"/>
    <lineage>
        <taxon>Eukaryota</taxon>
        <taxon>Fungi</taxon>
        <taxon>Dikarya</taxon>
        <taxon>Ascomycota</taxon>
        <taxon>Pezizomycotina</taxon>
        <taxon>Dothideomycetes</taxon>
        <taxon>Dothideomycetes incertae sedis</taxon>
        <taxon>Cryomyces</taxon>
    </lineage>
</organism>
<comment type="caution">
    <text evidence="2">The sequence shown here is derived from an EMBL/GenBank/DDBJ whole genome shotgun (WGS) entry which is preliminary data.</text>
</comment>
<feature type="compositionally biased region" description="Polar residues" evidence="1">
    <location>
        <begin position="39"/>
        <end position="49"/>
    </location>
</feature>
<gene>
    <name evidence="2" type="ORF">LTR16_008979</name>
</gene>
<sequence length="245" mass="26356">PKDIPEFSVTPDLKSNSTATQSPRSSAESIAWSDDTSDSEAPSTPPTESQVDDVIERLQSLPTSAINFNRTSSSSSSTRPRLRRASTQLLSKTAPLDIRKLLGDGETGTKFIEKYCCGGGCCFTDTLPPNTATPDSEPVVVPDNEAFRALGLKLGTVSLDTELTTTVPVPPTKVTLEPVLSTAPKHQTTVHKGPPEFVQPHPPYSVFLAPVFGARELTKPGAEKRTFHFDLDITDYPAEGGVDFK</sequence>
<dbReference type="Proteomes" id="UP001357485">
    <property type="component" value="Unassembled WGS sequence"/>
</dbReference>
<dbReference type="EMBL" id="JAVRRA010002247">
    <property type="protein sequence ID" value="KAK5278116.1"/>
    <property type="molecule type" value="Genomic_DNA"/>
</dbReference>
<name>A0ABR0M309_9PEZI</name>
<evidence type="ECO:0000313" key="2">
    <source>
        <dbReference type="EMBL" id="KAK5278116.1"/>
    </source>
</evidence>
<evidence type="ECO:0000313" key="3">
    <source>
        <dbReference type="Proteomes" id="UP001357485"/>
    </source>
</evidence>
<keyword evidence="3" id="KW-1185">Reference proteome</keyword>
<dbReference type="SUPFAM" id="SSF63380">
    <property type="entry name" value="Riboflavin synthase domain-like"/>
    <property type="match status" value="1"/>
</dbReference>
<accession>A0ABR0M309</accession>
<feature type="region of interest" description="Disordered" evidence="1">
    <location>
        <begin position="1"/>
        <end position="86"/>
    </location>
</feature>
<reference evidence="2 3" key="1">
    <citation type="submission" date="2023-08" db="EMBL/GenBank/DDBJ databases">
        <title>Black Yeasts Isolated from many extreme environments.</title>
        <authorList>
            <person name="Coleine C."/>
            <person name="Stajich J.E."/>
            <person name="Selbmann L."/>
        </authorList>
    </citation>
    <scope>NUCLEOTIDE SEQUENCE [LARGE SCALE GENOMIC DNA]</scope>
    <source>
        <strain evidence="2 3">CCFEE 536</strain>
    </source>
</reference>
<feature type="non-terminal residue" evidence="2">
    <location>
        <position position="245"/>
    </location>
</feature>
<protein>
    <submittedName>
        <fullName evidence="2">Uncharacterized protein</fullName>
    </submittedName>
</protein>
<dbReference type="InterPro" id="IPR017938">
    <property type="entry name" value="Riboflavin_synthase-like_b-brl"/>
</dbReference>
<feature type="compositionally biased region" description="Polar residues" evidence="1">
    <location>
        <begin position="60"/>
        <end position="69"/>
    </location>
</feature>
<evidence type="ECO:0000256" key="1">
    <source>
        <dbReference type="SAM" id="MobiDB-lite"/>
    </source>
</evidence>